<evidence type="ECO:0000313" key="2">
    <source>
        <dbReference type="EMBL" id="KUP97267.1"/>
    </source>
</evidence>
<dbReference type="Proteomes" id="UP000074382">
    <property type="component" value="Unassembled WGS sequence"/>
</dbReference>
<organism evidence="2 3">
    <name type="scientific">Thermobifida cellulosilytica TB100</name>
    <dbReference type="NCBI Taxonomy" id="665004"/>
    <lineage>
        <taxon>Bacteria</taxon>
        <taxon>Bacillati</taxon>
        <taxon>Actinomycetota</taxon>
        <taxon>Actinomycetes</taxon>
        <taxon>Streptosporangiales</taxon>
        <taxon>Nocardiopsidaceae</taxon>
        <taxon>Thermobifida</taxon>
    </lineage>
</organism>
<gene>
    <name evidence="2" type="ORF">AC529_07780</name>
</gene>
<dbReference type="PATRIC" id="fig|665004.4.peg.3508"/>
<proteinExistence type="predicted"/>
<reference evidence="3" key="1">
    <citation type="journal article" date="2017" name="Acta Aliment.">
        <title>Plant polysaccharide degrading enzyme system of Thermpbifida cellulosilytica TB100 revealed by de novo genome project data.</title>
        <authorList>
            <person name="Toth A."/>
            <person name="Baka E."/>
            <person name="Luzics S."/>
            <person name="Bata-Vidacs I."/>
            <person name="Nagy I."/>
            <person name="Balint B."/>
            <person name="Herceg R."/>
            <person name="Olasz F."/>
            <person name="Wilk T."/>
            <person name="Nagy T."/>
            <person name="Kriszt B."/>
            <person name="Nagy I."/>
            <person name="Kukolya J."/>
        </authorList>
    </citation>
    <scope>NUCLEOTIDE SEQUENCE [LARGE SCALE GENOMIC DNA]</scope>
    <source>
        <strain evidence="3">TB100</strain>
    </source>
</reference>
<keyword evidence="3" id="KW-1185">Reference proteome</keyword>
<dbReference type="EMBL" id="LGEM01000032">
    <property type="protein sequence ID" value="KUP97267.1"/>
    <property type="molecule type" value="Genomic_DNA"/>
</dbReference>
<comment type="caution">
    <text evidence="2">The sequence shown here is derived from an EMBL/GenBank/DDBJ whole genome shotgun (WGS) entry which is preliminary data.</text>
</comment>
<evidence type="ECO:0000313" key="3">
    <source>
        <dbReference type="Proteomes" id="UP000074382"/>
    </source>
</evidence>
<name>A0A147KIZ9_THECS</name>
<feature type="region of interest" description="Disordered" evidence="1">
    <location>
        <begin position="1"/>
        <end position="26"/>
    </location>
</feature>
<dbReference type="RefSeq" id="WP_068758141.1">
    <property type="nucleotide sequence ID" value="NZ_KQ950185.1"/>
</dbReference>
<accession>A0A147KIZ9</accession>
<evidence type="ECO:0000256" key="1">
    <source>
        <dbReference type="SAM" id="MobiDB-lite"/>
    </source>
</evidence>
<protein>
    <submittedName>
        <fullName evidence="2">Uncharacterized protein</fullName>
    </submittedName>
</protein>
<sequence>MQPHEGSPVFPVRPRRGTTGLPSRCPCRPLPRPAALPAERFAAYAEAGADELVPSPDVAGRARRIAPAAEARLLR</sequence>
<dbReference type="AlphaFoldDB" id="A0A147KIZ9"/>